<sequence>MESLKHILSIIAFGYLCYHIYTFGPGAFNVTVMIIFLLSVLANYYRGKKENAMRANEESRKARAEARHAKKYKIKEFK</sequence>
<evidence type="ECO:0000313" key="4">
    <source>
        <dbReference type="Proteomes" id="UP000237916"/>
    </source>
</evidence>
<feature type="region of interest" description="Disordered" evidence="1">
    <location>
        <begin position="56"/>
        <end position="78"/>
    </location>
</feature>
<organism evidence="3 4">
    <name type="scientific">Veillonella denticariosi JCM 15641</name>
    <dbReference type="NCBI Taxonomy" id="1298594"/>
    <lineage>
        <taxon>Bacteria</taxon>
        <taxon>Bacillati</taxon>
        <taxon>Bacillota</taxon>
        <taxon>Negativicutes</taxon>
        <taxon>Veillonellales</taxon>
        <taxon>Veillonellaceae</taxon>
        <taxon>Veillonella</taxon>
    </lineage>
</organism>
<reference evidence="3 4" key="1">
    <citation type="submission" date="2018-01" db="EMBL/GenBank/DDBJ databases">
        <title>Draft genome sequences of clinical isolates and type strains of oral Veillonella including Veillonella infantum sp., nov.</title>
        <authorList>
            <person name="Mashima I."/>
            <person name="Liao Y.-C."/>
            <person name="Sabharwal A."/>
            <person name="Haase E.M."/>
            <person name="Nakazawa F."/>
            <person name="Scannapieco F.A."/>
        </authorList>
    </citation>
    <scope>NUCLEOTIDE SEQUENCE [LARGE SCALE GENOMIC DNA]</scope>
    <source>
        <strain evidence="3 4">JCM 15641</strain>
    </source>
</reference>
<comment type="caution">
    <text evidence="3">The sequence shown here is derived from an EMBL/GenBank/DDBJ whole genome shotgun (WGS) entry which is preliminary data.</text>
</comment>
<dbReference type="Proteomes" id="UP000237916">
    <property type="component" value="Unassembled WGS sequence"/>
</dbReference>
<keyword evidence="2" id="KW-1133">Transmembrane helix</keyword>
<dbReference type="STRING" id="1298594.GCA_001312465_01776"/>
<evidence type="ECO:0000313" key="3">
    <source>
        <dbReference type="EMBL" id="PQL20111.1"/>
    </source>
</evidence>
<keyword evidence="2" id="KW-0812">Transmembrane</keyword>
<keyword evidence="4" id="KW-1185">Reference proteome</keyword>
<dbReference type="AlphaFoldDB" id="A0A2S7ZA25"/>
<dbReference type="RefSeq" id="WP_054674342.1">
    <property type="nucleotide sequence ID" value="NZ_PPDB01000003.1"/>
</dbReference>
<protein>
    <submittedName>
        <fullName evidence="3">Uncharacterized protein</fullName>
    </submittedName>
</protein>
<evidence type="ECO:0000256" key="1">
    <source>
        <dbReference type="SAM" id="MobiDB-lite"/>
    </source>
</evidence>
<feature type="compositionally biased region" description="Basic and acidic residues" evidence="1">
    <location>
        <begin position="56"/>
        <end position="67"/>
    </location>
</feature>
<gene>
    <name evidence="3" type="ORF">VEHSUH05_03310</name>
</gene>
<proteinExistence type="predicted"/>
<accession>A0A2S7ZA25</accession>
<feature type="transmembrane region" description="Helical" evidence="2">
    <location>
        <begin position="30"/>
        <end position="46"/>
    </location>
</feature>
<dbReference type="OrthoDB" id="1632175at2"/>
<name>A0A2S7ZA25_9FIRM</name>
<dbReference type="EMBL" id="PPDB01000003">
    <property type="protein sequence ID" value="PQL20111.1"/>
    <property type="molecule type" value="Genomic_DNA"/>
</dbReference>
<keyword evidence="2" id="KW-0472">Membrane</keyword>
<evidence type="ECO:0000256" key="2">
    <source>
        <dbReference type="SAM" id="Phobius"/>
    </source>
</evidence>
<feature type="compositionally biased region" description="Basic residues" evidence="1">
    <location>
        <begin position="68"/>
        <end position="78"/>
    </location>
</feature>